<evidence type="ECO:0000256" key="5">
    <source>
        <dbReference type="ARBA" id="ARBA00022989"/>
    </source>
</evidence>
<keyword evidence="2" id="KW-0813">Transport</keyword>
<evidence type="ECO:0008006" key="10">
    <source>
        <dbReference type="Google" id="ProtNLM"/>
    </source>
</evidence>
<evidence type="ECO:0000256" key="3">
    <source>
        <dbReference type="ARBA" id="ARBA00022475"/>
    </source>
</evidence>
<feature type="transmembrane region" description="Helical" evidence="7">
    <location>
        <begin position="12"/>
        <end position="37"/>
    </location>
</feature>
<gene>
    <name evidence="8" type="ORF">GXN76_04790</name>
</gene>
<dbReference type="Proteomes" id="UP000503088">
    <property type="component" value="Chromosome"/>
</dbReference>
<comment type="subcellular location">
    <subcellularLocation>
        <location evidence="1">Cell membrane</location>
        <topology evidence="1">Multi-pass membrane protein</topology>
    </subcellularLocation>
</comment>
<name>A0A7D3Y8T2_9BACL</name>
<feature type="transmembrane region" description="Helical" evidence="7">
    <location>
        <begin position="166"/>
        <end position="188"/>
    </location>
</feature>
<reference evidence="8 9" key="1">
    <citation type="submission" date="2020-01" db="EMBL/GenBank/DDBJ databases">
        <authorList>
            <person name="Gulvik C.A."/>
            <person name="Batra D.G."/>
        </authorList>
    </citation>
    <scope>NUCLEOTIDE SEQUENCE [LARGE SCALE GENOMIC DNA]</scope>
    <source>
        <strain evidence="8 9">W9323</strain>
    </source>
</reference>
<dbReference type="InterPro" id="IPR052031">
    <property type="entry name" value="Membrane_Transporter-Flippase"/>
</dbReference>
<evidence type="ECO:0000313" key="9">
    <source>
        <dbReference type="Proteomes" id="UP000503088"/>
    </source>
</evidence>
<keyword evidence="3" id="KW-1003">Cell membrane</keyword>
<sequence length="260" mass="29486">MDFINGHINKLIFKISIPLILASSVTIITQMFNIFLLGHDEQALYVLSLYIPISFFLTSLIEALQTSNQVVISYQKGSGNNKIHTYIINGFLIGLLVSIGIGLLVSIGMGLLIFITAPLIADYYHVKDEDRMLFLDYVKWMMVTNIIVILNVIVNSSLRGLGKINIASILNILFSLSNIALIFFFVYFLKWGLYSIIFSNLISSAAFLLLGFIILIRLNVIPFKKLSLRLESFYLRKLKTVGIPIFLSYLFIFISTLFFQ</sequence>
<dbReference type="PANTHER" id="PTHR43549:SF2">
    <property type="entry name" value="MULTIDRUG RESISTANCE PROTEIN NORM-RELATED"/>
    <property type="match status" value="1"/>
</dbReference>
<protein>
    <recommendedName>
        <fullName evidence="10">Oligosaccharide flippase family protein</fullName>
    </recommendedName>
</protein>
<evidence type="ECO:0000313" key="8">
    <source>
        <dbReference type="EMBL" id="QKG83861.1"/>
    </source>
</evidence>
<feature type="transmembrane region" description="Helical" evidence="7">
    <location>
        <begin position="194"/>
        <end position="220"/>
    </location>
</feature>
<feature type="transmembrane region" description="Helical" evidence="7">
    <location>
        <begin position="241"/>
        <end position="259"/>
    </location>
</feature>
<dbReference type="GO" id="GO:0042910">
    <property type="term" value="F:xenobiotic transmembrane transporter activity"/>
    <property type="evidence" value="ECO:0007669"/>
    <property type="project" value="InterPro"/>
</dbReference>
<keyword evidence="6 7" id="KW-0472">Membrane</keyword>
<dbReference type="PANTHER" id="PTHR43549">
    <property type="entry name" value="MULTIDRUG RESISTANCE PROTEIN YPNP-RELATED"/>
    <property type="match status" value="1"/>
</dbReference>
<feature type="transmembrane region" description="Helical" evidence="7">
    <location>
        <begin position="43"/>
        <end position="65"/>
    </location>
</feature>
<evidence type="ECO:0000256" key="6">
    <source>
        <dbReference type="ARBA" id="ARBA00023136"/>
    </source>
</evidence>
<keyword evidence="4 7" id="KW-0812">Transmembrane</keyword>
<evidence type="ECO:0000256" key="2">
    <source>
        <dbReference type="ARBA" id="ARBA00022448"/>
    </source>
</evidence>
<dbReference type="KEGG" id="kpul:GXN76_04790"/>
<dbReference type="GO" id="GO:0005886">
    <property type="term" value="C:plasma membrane"/>
    <property type="evidence" value="ECO:0007669"/>
    <property type="project" value="UniProtKB-SubCell"/>
</dbReference>
<dbReference type="GO" id="GO:0015297">
    <property type="term" value="F:antiporter activity"/>
    <property type="evidence" value="ECO:0007669"/>
    <property type="project" value="InterPro"/>
</dbReference>
<accession>A0A7D3Y8T2</accession>
<dbReference type="InterPro" id="IPR002528">
    <property type="entry name" value="MATE_fam"/>
</dbReference>
<evidence type="ECO:0000256" key="4">
    <source>
        <dbReference type="ARBA" id="ARBA00022692"/>
    </source>
</evidence>
<dbReference type="EMBL" id="CP048104">
    <property type="protein sequence ID" value="QKG83861.1"/>
    <property type="molecule type" value="Genomic_DNA"/>
</dbReference>
<keyword evidence="9" id="KW-1185">Reference proteome</keyword>
<feature type="transmembrane region" description="Helical" evidence="7">
    <location>
        <begin position="86"/>
        <end position="117"/>
    </location>
</feature>
<organism evidence="8 9">
    <name type="scientific">Kroppenstedtia pulmonis</name>
    <dbReference type="NCBI Taxonomy" id="1380685"/>
    <lineage>
        <taxon>Bacteria</taxon>
        <taxon>Bacillati</taxon>
        <taxon>Bacillota</taxon>
        <taxon>Bacilli</taxon>
        <taxon>Bacillales</taxon>
        <taxon>Thermoactinomycetaceae</taxon>
        <taxon>Kroppenstedtia</taxon>
    </lineage>
</organism>
<dbReference type="Pfam" id="PF01554">
    <property type="entry name" value="MatE"/>
    <property type="match status" value="1"/>
</dbReference>
<dbReference type="AlphaFoldDB" id="A0A7D3Y8T2"/>
<evidence type="ECO:0000256" key="7">
    <source>
        <dbReference type="SAM" id="Phobius"/>
    </source>
</evidence>
<proteinExistence type="predicted"/>
<keyword evidence="5 7" id="KW-1133">Transmembrane helix</keyword>
<evidence type="ECO:0000256" key="1">
    <source>
        <dbReference type="ARBA" id="ARBA00004651"/>
    </source>
</evidence>
<feature type="transmembrane region" description="Helical" evidence="7">
    <location>
        <begin position="137"/>
        <end position="154"/>
    </location>
</feature>